<dbReference type="InterPro" id="IPR029063">
    <property type="entry name" value="SAM-dependent_MTases_sf"/>
</dbReference>
<dbReference type="Proteomes" id="UP001596990">
    <property type="component" value="Unassembled WGS sequence"/>
</dbReference>
<dbReference type="CDD" id="cd02440">
    <property type="entry name" value="AdoMet_MTases"/>
    <property type="match status" value="1"/>
</dbReference>
<dbReference type="InterPro" id="IPR010719">
    <property type="entry name" value="MnmM_MeTrfase"/>
</dbReference>
<dbReference type="Pfam" id="PF06962">
    <property type="entry name" value="rRNA_methylase"/>
    <property type="match status" value="1"/>
</dbReference>
<dbReference type="Gene3D" id="3.40.50.150">
    <property type="entry name" value="Vaccinia Virus protein VP39"/>
    <property type="match status" value="1"/>
</dbReference>
<organism evidence="1 2">
    <name type="scientific">Thalassobacillus hwangdonensis</name>
    <dbReference type="NCBI Taxonomy" id="546108"/>
    <lineage>
        <taxon>Bacteria</taxon>
        <taxon>Bacillati</taxon>
        <taxon>Bacillota</taxon>
        <taxon>Bacilli</taxon>
        <taxon>Bacillales</taxon>
        <taxon>Bacillaceae</taxon>
        <taxon>Thalassobacillus</taxon>
    </lineage>
</organism>
<dbReference type="RefSeq" id="WP_386062410.1">
    <property type="nucleotide sequence ID" value="NZ_JBHTKL010000005.1"/>
</dbReference>
<keyword evidence="1" id="KW-0808">Transferase</keyword>
<evidence type="ECO:0000313" key="2">
    <source>
        <dbReference type="Proteomes" id="UP001596990"/>
    </source>
</evidence>
<dbReference type="PANTHER" id="PTHR35276">
    <property type="entry name" value="S-ADENOSYL-L-METHIONINE-DEPENDENT METHYLTRANSFERASES SUPERFAMILY PROTEIN"/>
    <property type="match status" value="1"/>
</dbReference>
<accession>A0ABW3L635</accession>
<dbReference type="GO" id="GO:0008168">
    <property type="term" value="F:methyltransferase activity"/>
    <property type="evidence" value="ECO:0007669"/>
    <property type="project" value="UniProtKB-KW"/>
</dbReference>
<protein>
    <submittedName>
        <fullName evidence="1">Class I SAM-dependent methyltransferase</fullName>
    </submittedName>
</protein>
<dbReference type="EMBL" id="JBHTKL010000005">
    <property type="protein sequence ID" value="MFD1020568.1"/>
    <property type="molecule type" value="Genomic_DNA"/>
</dbReference>
<name>A0ABW3L635_9BACI</name>
<comment type="caution">
    <text evidence="1">The sequence shown here is derived from an EMBL/GenBank/DDBJ whole genome shotgun (WGS) entry which is preliminary data.</text>
</comment>
<evidence type="ECO:0000313" key="1">
    <source>
        <dbReference type="EMBL" id="MFD1020568.1"/>
    </source>
</evidence>
<gene>
    <name evidence="1" type="ORF">ACFQ2J_15370</name>
</gene>
<sequence>MGFMKILEYSHQLLAEVIKRGDVVVDGTCGNGHDTLFLSELVGPSGVVYGFDIQEEAIENTKEKLNNASFSNVQLFHDSHAKADTLITEDHALRMKGAIFNLGYLPGSDKSIVTTPDSTLTALQSLLYMLQSGGRIVLVVYHGHEGGTEEKDALLEMVENLDQKHYDVLQYGFINQRNAPPFIIAIEKK</sequence>
<dbReference type="GO" id="GO:0032259">
    <property type="term" value="P:methylation"/>
    <property type="evidence" value="ECO:0007669"/>
    <property type="project" value="UniProtKB-KW"/>
</dbReference>
<keyword evidence="1" id="KW-0489">Methyltransferase</keyword>
<proteinExistence type="predicted"/>
<keyword evidence="2" id="KW-1185">Reference proteome</keyword>
<dbReference type="SUPFAM" id="SSF53335">
    <property type="entry name" value="S-adenosyl-L-methionine-dependent methyltransferases"/>
    <property type="match status" value="1"/>
</dbReference>
<dbReference type="PANTHER" id="PTHR35276:SF1">
    <property type="entry name" value="TRNA (MNM(5)S(2)U34)-METHYLTRANSFERASE, CHLOROPLASTIC"/>
    <property type="match status" value="1"/>
</dbReference>
<reference evidence="2" key="1">
    <citation type="journal article" date="2019" name="Int. J. Syst. Evol. Microbiol.">
        <title>The Global Catalogue of Microorganisms (GCM) 10K type strain sequencing project: providing services to taxonomists for standard genome sequencing and annotation.</title>
        <authorList>
            <consortium name="The Broad Institute Genomics Platform"/>
            <consortium name="The Broad Institute Genome Sequencing Center for Infectious Disease"/>
            <person name="Wu L."/>
            <person name="Ma J."/>
        </authorList>
    </citation>
    <scope>NUCLEOTIDE SEQUENCE [LARGE SCALE GENOMIC DNA]</scope>
    <source>
        <strain evidence="2">CCUG 56607</strain>
    </source>
</reference>